<reference evidence="1" key="1">
    <citation type="submission" date="2021-02" db="EMBL/GenBank/DDBJ databases">
        <authorList>
            <person name="Nowell W R."/>
        </authorList>
    </citation>
    <scope>NUCLEOTIDE SEQUENCE</scope>
</reference>
<organism evidence="1 5">
    <name type="scientific">Didymodactylos carnosus</name>
    <dbReference type="NCBI Taxonomy" id="1234261"/>
    <lineage>
        <taxon>Eukaryota</taxon>
        <taxon>Metazoa</taxon>
        <taxon>Spiralia</taxon>
        <taxon>Gnathifera</taxon>
        <taxon>Rotifera</taxon>
        <taxon>Eurotatoria</taxon>
        <taxon>Bdelloidea</taxon>
        <taxon>Philodinida</taxon>
        <taxon>Philodinidae</taxon>
        <taxon>Didymodactylos</taxon>
    </lineage>
</organism>
<name>A0A813XMQ5_9BILA</name>
<dbReference type="OrthoDB" id="10018664at2759"/>
<proteinExistence type="predicted"/>
<dbReference type="Proteomes" id="UP000681722">
    <property type="component" value="Unassembled WGS sequence"/>
</dbReference>
<dbReference type="EMBL" id="CAJOBA010002930">
    <property type="protein sequence ID" value="CAF3664316.1"/>
    <property type="molecule type" value="Genomic_DNA"/>
</dbReference>
<dbReference type="EMBL" id="CAJNOQ010001128">
    <property type="protein sequence ID" value="CAF0870361.1"/>
    <property type="molecule type" value="Genomic_DNA"/>
</dbReference>
<dbReference type="EMBL" id="CAJOBC010001128">
    <property type="protein sequence ID" value="CAF3657686.1"/>
    <property type="molecule type" value="Genomic_DNA"/>
</dbReference>
<dbReference type="Proteomes" id="UP000663829">
    <property type="component" value="Unassembled WGS sequence"/>
</dbReference>
<evidence type="ECO:0000313" key="3">
    <source>
        <dbReference type="EMBL" id="CAF3657686.1"/>
    </source>
</evidence>
<dbReference type="Proteomes" id="UP000682733">
    <property type="component" value="Unassembled WGS sequence"/>
</dbReference>
<dbReference type="EMBL" id="CAJNOK010002929">
    <property type="protein sequence ID" value="CAF0880604.1"/>
    <property type="molecule type" value="Genomic_DNA"/>
</dbReference>
<dbReference type="AlphaFoldDB" id="A0A813XMQ5"/>
<sequence>MSNSSDIIPIRLRQNFIQQILIGCKENPHFANNHMKNYFTSYINIISPLYKKNRDPLTMKTITSKCPSCSEKYSSTSYKYTCKMRANTRIKRLLQKYRRTRLTPLTYKRLLLDSFYCRSHTKLSVTCTSCNEIRRFNGATREDLEKKKLKQQYTSISLDASNKKQKIVDNKKTNEKLKQTFQNASCRFLKRESNLRAFLEQL</sequence>
<dbReference type="Proteomes" id="UP000677228">
    <property type="component" value="Unassembled WGS sequence"/>
</dbReference>
<protein>
    <submittedName>
        <fullName evidence="1">Uncharacterized protein</fullName>
    </submittedName>
</protein>
<evidence type="ECO:0000313" key="4">
    <source>
        <dbReference type="EMBL" id="CAF3664316.1"/>
    </source>
</evidence>
<accession>A0A813XMQ5</accession>
<evidence type="ECO:0000313" key="5">
    <source>
        <dbReference type="Proteomes" id="UP000663829"/>
    </source>
</evidence>
<keyword evidence="5" id="KW-1185">Reference proteome</keyword>
<evidence type="ECO:0000313" key="2">
    <source>
        <dbReference type="EMBL" id="CAF0880604.1"/>
    </source>
</evidence>
<comment type="caution">
    <text evidence="1">The sequence shown here is derived from an EMBL/GenBank/DDBJ whole genome shotgun (WGS) entry which is preliminary data.</text>
</comment>
<evidence type="ECO:0000313" key="1">
    <source>
        <dbReference type="EMBL" id="CAF0870361.1"/>
    </source>
</evidence>
<gene>
    <name evidence="1" type="ORF">GPM918_LOCUS7066</name>
    <name evidence="2" type="ORF">OVA965_LOCUS8599</name>
    <name evidence="3" type="ORF">SRO942_LOCUS7066</name>
    <name evidence="4" type="ORF">TMI583_LOCUS8595</name>
</gene>